<reference evidence="7 8" key="1">
    <citation type="submission" date="2015-06" db="EMBL/GenBank/DDBJ databases">
        <title>Draft genome of the ant-associated black yeast Phialophora attae CBS 131958.</title>
        <authorList>
            <person name="Moreno L.F."/>
            <person name="Stielow B.J."/>
            <person name="de Hoog S."/>
            <person name="Vicente V.A."/>
            <person name="Weiss V.A."/>
            <person name="de Vries M."/>
            <person name="Cruz L.M."/>
            <person name="Souza E.M."/>
        </authorList>
    </citation>
    <scope>NUCLEOTIDE SEQUENCE [LARGE SCALE GENOMIC DNA]</scope>
    <source>
        <strain evidence="7 8">CBS 131958</strain>
    </source>
</reference>
<dbReference type="OrthoDB" id="5841748at2759"/>
<dbReference type="Pfam" id="PF04389">
    <property type="entry name" value="Peptidase_M28"/>
    <property type="match status" value="1"/>
</dbReference>
<proteinExistence type="inferred from homology"/>
<feature type="domain" description="Transferrin receptor-like dimerisation" evidence="5">
    <location>
        <begin position="595"/>
        <end position="723"/>
    </location>
</feature>
<evidence type="ECO:0000256" key="2">
    <source>
        <dbReference type="SAM" id="MobiDB-lite"/>
    </source>
</evidence>
<name>A0A0N0NJM2_9EURO</name>
<dbReference type="InterPro" id="IPR003137">
    <property type="entry name" value="PA_domain"/>
</dbReference>
<dbReference type="STRING" id="1664694.A0A0N0NJM2"/>
<gene>
    <name evidence="7" type="ORF">AB675_3691</name>
</gene>
<dbReference type="SUPFAM" id="SSF53187">
    <property type="entry name" value="Zn-dependent exopeptidases"/>
    <property type="match status" value="1"/>
</dbReference>
<keyword evidence="3" id="KW-0812">Transmembrane</keyword>
<dbReference type="AlphaFoldDB" id="A0A0N0NJM2"/>
<evidence type="ECO:0000259" key="6">
    <source>
        <dbReference type="Pfam" id="PF04389"/>
    </source>
</evidence>
<dbReference type="GeneID" id="28735645"/>
<organism evidence="7 8">
    <name type="scientific">Cyphellophora attinorum</name>
    <dbReference type="NCBI Taxonomy" id="1664694"/>
    <lineage>
        <taxon>Eukaryota</taxon>
        <taxon>Fungi</taxon>
        <taxon>Dikarya</taxon>
        <taxon>Ascomycota</taxon>
        <taxon>Pezizomycotina</taxon>
        <taxon>Eurotiomycetes</taxon>
        <taxon>Chaetothyriomycetidae</taxon>
        <taxon>Chaetothyriales</taxon>
        <taxon>Cyphellophoraceae</taxon>
        <taxon>Cyphellophora</taxon>
    </lineage>
</organism>
<dbReference type="Pfam" id="PF02225">
    <property type="entry name" value="PA"/>
    <property type="match status" value="1"/>
</dbReference>
<keyword evidence="3" id="KW-1133">Transmembrane helix</keyword>
<keyword evidence="8" id="KW-1185">Reference proteome</keyword>
<evidence type="ECO:0000259" key="4">
    <source>
        <dbReference type="Pfam" id="PF02225"/>
    </source>
</evidence>
<dbReference type="Gene3D" id="1.20.930.40">
    <property type="entry name" value="Transferrin receptor-like, dimerisation domain"/>
    <property type="match status" value="1"/>
</dbReference>
<protein>
    <submittedName>
        <fullName evidence="7">Vacuolar protein sorting-associated protein 70</fullName>
    </submittedName>
</protein>
<sequence length="724" mass="80117">MNERTPLIQTVVVTRPQRRFPHSTFRRFCTIALFSCLTLAVIGLLIPWTIVTGHRNHPGRRPHHGNSSRPQLDSQTAGLSFADLKDIIVTTPDPEQARKWSKYYTSGPHLAGKNLTQALWTRERWQEFGINSEIATYETYLTYPLDHRLALLDGDKVAYECSLKEDVLDEDPTAHPDIPTFHGYSASGNVTGQYVYVNFGTVYDFDDLVKAGIELKGKIALAKYGRVFRGLKVKRAQELGMIGVVMYDDPQMDGEMTEANGHKPYPAGPARNPSSVQRGSVQFLSSLPGDPTTPGYPSKPGVPRVDPHLSTPQIPSLPISLQQILARRRPSYKGVDYNIGPSNLTLNLYNQQEYIITPLWNVIGIVNGSIPDEVIVVGNHRDAWIAGGAGDPNSGSAVLNEVIRSIGAALSLGWKPLRTIVFASWDGEEYGLVGSTEWVEEFLPWLSASAIAYLNVDVGARGDRFDVAASPLLNTLIYNATSSITSPLNHSRSIRDTWDGAIRTMGSGSDFTAFQDFAGIASIDFGYANGPEDPGFGDPGWKHHTTMAQLLGLFTITLSETPIIPLNVTDYAFALEKYLASVKKSASTSSIGHKFSFKSLDKAITAFQSTAEKFDAYAVELAGRVAEAGDIPWWKFWKKVKLYYEVRKANSKIKLLERRFLYVKGLDERNWFKHVIFAPGRWTGYAGATFPGLVESFEDGDLKNARKWAEIIEATIKAAQTSLE</sequence>
<dbReference type="InterPro" id="IPR039373">
    <property type="entry name" value="Peptidase_M28B"/>
</dbReference>
<feature type="region of interest" description="Disordered" evidence="2">
    <location>
        <begin position="253"/>
        <end position="300"/>
    </location>
</feature>
<dbReference type="InterPro" id="IPR007365">
    <property type="entry name" value="TFR-like_dimer_dom"/>
</dbReference>
<dbReference type="VEuPathDB" id="FungiDB:AB675_3691"/>
<dbReference type="FunFam" id="3.50.30.30:FF:000008">
    <property type="entry name" value="Glutamate carboxypeptidase 2"/>
    <property type="match status" value="1"/>
</dbReference>
<dbReference type="Gene3D" id="3.50.30.30">
    <property type="match status" value="1"/>
</dbReference>
<comment type="similarity">
    <text evidence="1">Belongs to the peptidase M28 family. M28B subfamily.</text>
</comment>
<dbReference type="SUPFAM" id="SSF52025">
    <property type="entry name" value="PA domain"/>
    <property type="match status" value="1"/>
</dbReference>
<dbReference type="CDD" id="cd08022">
    <property type="entry name" value="M28_PSMA_like"/>
    <property type="match status" value="1"/>
</dbReference>
<accession>A0A0N0NJM2</accession>
<dbReference type="EMBL" id="LFJN01000026">
    <property type="protein sequence ID" value="KPI37131.1"/>
    <property type="molecule type" value="Genomic_DNA"/>
</dbReference>
<evidence type="ECO:0000256" key="3">
    <source>
        <dbReference type="SAM" id="Phobius"/>
    </source>
</evidence>
<feature type="domain" description="Peptidase M28" evidence="6">
    <location>
        <begin position="361"/>
        <end position="533"/>
    </location>
</feature>
<feature type="domain" description="PA" evidence="4">
    <location>
        <begin position="190"/>
        <end position="266"/>
    </location>
</feature>
<keyword evidence="3" id="KW-0472">Membrane</keyword>
<dbReference type="InterPro" id="IPR007484">
    <property type="entry name" value="Peptidase_M28"/>
</dbReference>
<dbReference type="CDD" id="cd02121">
    <property type="entry name" value="PA_GCPII_like"/>
    <property type="match status" value="1"/>
</dbReference>
<dbReference type="GO" id="GO:0004180">
    <property type="term" value="F:carboxypeptidase activity"/>
    <property type="evidence" value="ECO:0007669"/>
    <property type="project" value="TreeGrafter"/>
</dbReference>
<feature type="compositionally biased region" description="Polar residues" evidence="2">
    <location>
        <begin position="272"/>
        <end position="285"/>
    </location>
</feature>
<dbReference type="FunFam" id="3.40.630.10:FF:000101">
    <property type="entry name" value="N-acetylated alpha-linked acidic dipeptidase like 1"/>
    <property type="match status" value="1"/>
</dbReference>
<dbReference type="PANTHER" id="PTHR10404">
    <property type="entry name" value="N-ACETYLATED-ALPHA-LINKED ACIDIC DIPEPTIDASE"/>
    <property type="match status" value="1"/>
</dbReference>
<dbReference type="PANTHER" id="PTHR10404:SF46">
    <property type="entry name" value="VACUOLAR PROTEIN SORTING-ASSOCIATED PROTEIN 70"/>
    <property type="match status" value="1"/>
</dbReference>
<evidence type="ECO:0000313" key="7">
    <source>
        <dbReference type="EMBL" id="KPI37131.1"/>
    </source>
</evidence>
<evidence type="ECO:0000259" key="5">
    <source>
        <dbReference type="Pfam" id="PF04253"/>
    </source>
</evidence>
<evidence type="ECO:0000256" key="1">
    <source>
        <dbReference type="ARBA" id="ARBA00005634"/>
    </source>
</evidence>
<feature type="transmembrane region" description="Helical" evidence="3">
    <location>
        <begin position="28"/>
        <end position="50"/>
    </location>
</feature>
<comment type="caution">
    <text evidence="7">The sequence shown here is derived from an EMBL/GenBank/DDBJ whole genome shotgun (WGS) entry which is preliminary data.</text>
</comment>
<dbReference type="RefSeq" id="XP_017997094.1">
    <property type="nucleotide sequence ID" value="XM_018143765.1"/>
</dbReference>
<dbReference type="InterPro" id="IPR046450">
    <property type="entry name" value="PA_dom_sf"/>
</dbReference>
<dbReference type="Pfam" id="PF04253">
    <property type="entry name" value="TFR_dimer"/>
    <property type="match status" value="1"/>
</dbReference>
<dbReference type="Gene3D" id="3.40.630.10">
    <property type="entry name" value="Zn peptidases"/>
    <property type="match status" value="1"/>
</dbReference>
<dbReference type="InterPro" id="IPR036757">
    <property type="entry name" value="TFR-like_dimer_dom_sf"/>
</dbReference>
<dbReference type="Proteomes" id="UP000038010">
    <property type="component" value="Unassembled WGS sequence"/>
</dbReference>
<evidence type="ECO:0000313" key="8">
    <source>
        <dbReference type="Proteomes" id="UP000038010"/>
    </source>
</evidence>
<dbReference type="SUPFAM" id="SSF47672">
    <property type="entry name" value="Transferrin receptor-like dimerisation domain"/>
    <property type="match status" value="1"/>
</dbReference>